<keyword evidence="2" id="KW-1185">Reference proteome</keyword>
<name>A0A9W4DPU1_9ACTN</name>
<organism evidence="1 2">
    <name type="scientific">Actinacidiphila cocklensis</name>
    <dbReference type="NCBI Taxonomy" id="887465"/>
    <lineage>
        <taxon>Bacteria</taxon>
        <taxon>Bacillati</taxon>
        <taxon>Actinomycetota</taxon>
        <taxon>Actinomycetes</taxon>
        <taxon>Kitasatosporales</taxon>
        <taxon>Streptomycetaceae</taxon>
        <taxon>Actinacidiphila</taxon>
    </lineage>
</organism>
<evidence type="ECO:0000313" key="1">
    <source>
        <dbReference type="EMBL" id="CAG6391808.1"/>
    </source>
</evidence>
<dbReference type="AlphaFoldDB" id="A0A9W4DPU1"/>
<gene>
    <name evidence="1" type="ORF">SCOCK_140006</name>
</gene>
<evidence type="ECO:0000313" key="2">
    <source>
        <dbReference type="Proteomes" id="UP001152519"/>
    </source>
</evidence>
<reference evidence="1" key="1">
    <citation type="submission" date="2021-05" db="EMBL/GenBank/DDBJ databases">
        <authorList>
            <person name="Arsene-Ploetze F."/>
        </authorList>
    </citation>
    <scope>NUCLEOTIDE SEQUENCE</scope>
    <source>
        <strain evidence="1">DSM 42138</strain>
    </source>
</reference>
<accession>A0A9W4DPU1</accession>
<dbReference type="EMBL" id="CAJSLV010000042">
    <property type="protein sequence ID" value="CAG6391808.1"/>
    <property type="molecule type" value="Genomic_DNA"/>
</dbReference>
<comment type="caution">
    <text evidence="1">The sequence shown here is derived from an EMBL/GenBank/DDBJ whole genome shotgun (WGS) entry which is preliminary data.</text>
</comment>
<proteinExistence type="predicted"/>
<protein>
    <submittedName>
        <fullName evidence="1">Uncharacterized protein</fullName>
    </submittedName>
</protein>
<dbReference type="Proteomes" id="UP001152519">
    <property type="component" value="Unassembled WGS sequence"/>
</dbReference>
<sequence length="73" mass="8496">MMMFAEPEPWVIDGTVRSRQEVLDRQQIRRPTAREADGQWREGVSSCRLTPLGHRTIPSHLRRSAYGDYRNLG</sequence>